<dbReference type="InterPro" id="IPR017853">
    <property type="entry name" value="GH"/>
</dbReference>
<dbReference type="GO" id="GO:0046373">
    <property type="term" value="P:L-arabinose metabolic process"/>
    <property type="evidence" value="ECO:0007669"/>
    <property type="project" value="InterPro"/>
</dbReference>
<evidence type="ECO:0000256" key="2">
    <source>
        <dbReference type="ARBA" id="ARBA00007186"/>
    </source>
</evidence>
<evidence type="ECO:0000259" key="7">
    <source>
        <dbReference type="SMART" id="SM00813"/>
    </source>
</evidence>
<evidence type="ECO:0000256" key="6">
    <source>
        <dbReference type="SAM" id="SignalP"/>
    </source>
</evidence>
<dbReference type="Gene3D" id="3.20.20.80">
    <property type="entry name" value="Glycosidases"/>
    <property type="match status" value="1"/>
</dbReference>
<dbReference type="PANTHER" id="PTHR31776:SF26">
    <property type="entry name" value="SECRETED ARABINOSIDASE"/>
    <property type="match status" value="1"/>
</dbReference>
<dbReference type="InterPro" id="IPR051563">
    <property type="entry name" value="Glycosyl_Hydrolase_51"/>
</dbReference>
<feature type="domain" description="Alpha-L-arabinofuranosidase C-terminal" evidence="7">
    <location>
        <begin position="459"/>
        <end position="631"/>
    </location>
</feature>
<dbReference type="SMART" id="SM00813">
    <property type="entry name" value="Alpha-L-AF_C"/>
    <property type="match status" value="1"/>
</dbReference>
<evidence type="ECO:0000256" key="1">
    <source>
        <dbReference type="ARBA" id="ARBA00001462"/>
    </source>
</evidence>
<dbReference type="InterPro" id="IPR010720">
    <property type="entry name" value="Alpha-L-AF_C"/>
</dbReference>
<dbReference type="PANTHER" id="PTHR31776">
    <property type="entry name" value="ALPHA-L-ARABINOFURANOSIDASE 1"/>
    <property type="match status" value="1"/>
</dbReference>
<sequence>MKKVTLLYILLFAISTAFAQPQKKSISRDLFGIFIEDLNYTADGGLYAEMVQNRSFEYSPSDIDLRVYYKKGQWHPFTAWEFLKTGNAIAKISLETEHPLNSNNRHYASIEIFTVGSKGAGLRNVGYHGMVIKAGEQYDFSVFLRTYQKGEAKIKLTEGDSILAETTINIDSAKWKKYEATLTSKKNSENASIEILFQQKGRVDMDMISLFPQKTYKNRKNGLRADLAQTLENLQPAFIRFPGGCLTHGDGINNIYRWKHTIGPVEQRIEDYNIWDYHQTMGLGFFEYFQLCEDIGAKPLPVLAAGVSCQNSARRRGDGQQAIPMEEMDEYVQDMLDLIEWANGDIRTTWGRKRAEAGHPEPFGLEYIGIGNEDHITPAFKERFSMIQRAIKEKYPEIKVVGTVGPNPDDKDWREGWAFARETKPELVDEHYYRPPQWFLDNLHRYDNYDRSEAKVYVGEYASRGNTLFNAIAEAAYLTSLERNGDVVSLTSYAPLFARIGDTQWNPDLIYFDKLHVYPTINYYVQKLFSNNSGDLYWSNIIVGAETVSCVQDSKTGDVILKFVNANDEPVNVTADLSSFRQMQKSASQIVLTGNKNMENGKGEFKDTDIQPVTSIIKVGKILTYEMPGNSLTVIRINKK</sequence>
<dbReference type="EMBL" id="CACRSU010000020">
    <property type="protein sequence ID" value="VYT22445.1"/>
    <property type="molecule type" value="Genomic_DNA"/>
</dbReference>
<organism evidence="8">
    <name type="scientific">Bacteroides intestinalis</name>
    <dbReference type="NCBI Taxonomy" id="329854"/>
    <lineage>
        <taxon>Bacteria</taxon>
        <taxon>Pseudomonadati</taxon>
        <taxon>Bacteroidota</taxon>
        <taxon>Bacteroidia</taxon>
        <taxon>Bacteroidales</taxon>
        <taxon>Bacteroidaceae</taxon>
        <taxon>Bacteroides</taxon>
    </lineage>
</organism>
<feature type="chain" id="PRO_5026937602" description="non-reducing end alpha-L-arabinofuranosidase" evidence="6">
    <location>
        <begin position="20"/>
        <end position="640"/>
    </location>
</feature>
<protein>
    <recommendedName>
        <fullName evidence="3">non-reducing end alpha-L-arabinofuranosidase</fullName>
        <ecNumber evidence="3">3.2.1.55</ecNumber>
    </recommendedName>
</protein>
<proteinExistence type="inferred from homology"/>
<dbReference type="AlphaFoldDB" id="A0A6N2UUV8"/>
<dbReference type="SUPFAM" id="SSF51445">
    <property type="entry name" value="(Trans)glycosidases"/>
    <property type="match status" value="1"/>
</dbReference>
<evidence type="ECO:0000313" key="8">
    <source>
        <dbReference type="EMBL" id="VYT22445.1"/>
    </source>
</evidence>
<feature type="signal peptide" evidence="6">
    <location>
        <begin position="1"/>
        <end position="19"/>
    </location>
</feature>
<keyword evidence="4 6" id="KW-0732">Signal</keyword>
<dbReference type="InterPro" id="IPR055235">
    <property type="entry name" value="ASD1_cat"/>
</dbReference>
<dbReference type="EC" id="3.2.1.55" evidence="3"/>
<dbReference type="Pfam" id="PF06964">
    <property type="entry name" value="Alpha-L-AF_C"/>
    <property type="match status" value="1"/>
</dbReference>
<keyword evidence="5 8" id="KW-0378">Hydrolase</keyword>
<evidence type="ECO:0000256" key="4">
    <source>
        <dbReference type="ARBA" id="ARBA00022729"/>
    </source>
</evidence>
<dbReference type="Pfam" id="PF22848">
    <property type="entry name" value="ASD1_dom"/>
    <property type="match status" value="1"/>
</dbReference>
<dbReference type="Gene3D" id="2.60.40.1180">
    <property type="entry name" value="Golgi alpha-mannosidase II"/>
    <property type="match status" value="1"/>
</dbReference>
<name>A0A6N2UUV8_9BACE</name>
<dbReference type="GO" id="GO:0046556">
    <property type="term" value="F:alpha-L-arabinofuranosidase activity"/>
    <property type="evidence" value="ECO:0007669"/>
    <property type="project" value="UniProtKB-EC"/>
</dbReference>
<evidence type="ECO:0000256" key="5">
    <source>
        <dbReference type="ARBA" id="ARBA00022801"/>
    </source>
</evidence>
<comment type="catalytic activity">
    <reaction evidence="1">
        <text>Hydrolysis of terminal non-reducing alpha-L-arabinofuranoside residues in alpha-L-arabinosides.</text>
        <dbReference type="EC" id="3.2.1.55"/>
    </reaction>
</comment>
<comment type="similarity">
    <text evidence="2">Belongs to the glycosyl hydrolase 51 family.</text>
</comment>
<dbReference type="InterPro" id="IPR013780">
    <property type="entry name" value="Glyco_hydro_b"/>
</dbReference>
<evidence type="ECO:0000256" key="3">
    <source>
        <dbReference type="ARBA" id="ARBA00012670"/>
    </source>
</evidence>
<gene>
    <name evidence="8" type="ORF">BILFYP9_02303</name>
</gene>
<dbReference type="RefSeq" id="WP_138292640.1">
    <property type="nucleotide sequence ID" value="NZ_BAABZC010000002.1"/>
</dbReference>
<keyword evidence="8" id="KW-0326">Glycosidase</keyword>
<reference evidence="8" key="1">
    <citation type="submission" date="2019-11" db="EMBL/GenBank/DDBJ databases">
        <authorList>
            <person name="Feng L."/>
        </authorList>
    </citation>
    <scope>NUCLEOTIDE SEQUENCE</scope>
    <source>
        <strain evidence="8">BintestinalisLFYP9</strain>
    </source>
</reference>
<accession>A0A6N2UUV8</accession>